<comment type="subcellular location">
    <subcellularLocation>
        <location evidence="1">Lysosome membrane</location>
        <topology evidence="1">Multi-pass membrane protein</topology>
    </subcellularLocation>
</comment>
<proteinExistence type="inferred from homology"/>
<comment type="catalytic activity">
    <reaction evidence="20">
        <text>L-lysyl-glycine(out) = L-lysyl-glycine(in)</text>
        <dbReference type="Rhea" id="RHEA:79407"/>
        <dbReference type="ChEBI" id="CHEBI:191202"/>
    </reaction>
</comment>
<name>A0A2J6WLJ9_9BACT</name>
<comment type="catalytic activity">
    <reaction evidence="15">
        <text>L-arginyl-L-alpha-amino acid(out) = L-arginyl-L-alpha-amino acid(in)</text>
        <dbReference type="Rhea" id="RHEA:79371"/>
        <dbReference type="ChEBI" id="CHEBI:84315"/>
    </reaction>
</comment>
<evidence type="ECO:0000256" key="4">
    <source>
        <dbReference type="ARBA" id="ARBA00022692"/>
    </source>
</evidence>
<evidence type="ECO:0000256" key="3">
    <source>
        <dbReference type="ARBA" id="ARBA00022448"/>
    </source>
</evidence>
<feature type="domain" description="Major facilitator superfamily (MFS) profile" evidence="26">
    <location>
        <begin position="11"/>
        <end position="404"/>
    </location>
</feature>
<comment type="catalytic activity">
    <reaction evidence="19">
        <text>L-alanyl-L-lysine(out) = L-alanyl-L-lysine(in)</text>
        <dbReference type="Rhea" id="RHEA:79415"/>
        <dbReference type="ChEBI" id="CHEBI:192470"/>
    </reaction>
</comment>
<evidence type="ECO:0000256" key="20">
    <source>
        <dbReference type="ARBA" id="ARBA00044924"/>
    </source>
</evidence>
<keyword evidence="7" id="KW-0458">Lysosome</keyword>
<evidence type="ECO:0000256" key="16">
    <source>
        <dbReference type="ARBA" id="ARBA00044900"/>
    </source>
</evidence>
<evidence type="ECO:0000256" key="24">
    <source>
        <dbReference type="ARBA" id="ARBA00046376"/>
    </source>
</evidence>
<comment type="subunit">
    <text evidence="24">Homodimer. Interacts with lysosomal protein GLMP (via lumenal domain); the interaction starts while both proteins are still in the endoplasmic reticulum and is required for stabilization of MFSD1 in lysosomes but has no direct effect on its targeting to lysosomes or transporter activity.</text>
</comment>
<feature type="transmembrane region" description="Helical" evidence="25">
    <location>
        <begin position="307"/>
        <end position="328"/>
    </location>
</feature>
<dbReference type="Pfam" id="PF07690">
    <property type="entry name" value="MFS_1"/>
    <property type="match status" value="2"/>
</dbReference>
<dbReference type="Gene3D" id="1.20.1250.20">
    <property type="entry name" value="MFS general substrate transporter like domains"/>
    <property type="match status" value="2"/>
</dbReference>
<feature type="transmembrane region" description="Helical" evidence="25">
    <location>
        <begin position="6"/>
        <end position="26"/>
    </location>
</feature>
<feature type="transmembrane region" description="Helical" evidence="25">
    <location>
        <begin position="134"/>
        <end position="156"/>
    </location>
</feature>
<keyword evidence="5 25" id="KW-1133">Transmembrane helix</keyword>
<evidence type="ECO:0000256" key="10">
    <source>
        <dbReference type="ARBA" id="ARBA00044881"/>
    </source>
</evidence>
<keyword evidence="6 25" id="KW-0472">Membrane</keyword>
<comment type="catalytic activity">
    <reaction evidence="12">
        <text>L-lysyl-L-alpha-amino acid(out) = L-lysyl-L-alpha-amino acid(in)</text>
        <dbReference type="Rhea" id="RHEA:79387"/>
        <dbReference type="ChEBI" id="CHEBI:229965"/>
    </reaction>
</comment>
<evidence type="ECO:0000256" key="2">
    <source>
        <dbReference type="ARBA" id="ARBA00008335"/>
    </source>
</evidence>
<evidence type="ECO:0000256" key="14">
    <source>
        <dbReference type="ARBA" id="ARBA00044898"/>
    </source>
</evidence>
<evidence type="ECO:0000256" key="23">
    <source>
        <dbReference type="ARBA" id="ARBA00045709"/>
    </source>
</evidence>
<comment type="catalytic activity">
    <reaction evidence="8">
        <text>L-lysyl-L-alanine(out) = L-lysyl-L-alanine(in)</text>
        <dbReference type="Rhea" id="RHEA:79399"/>
        <dbReference type="ChEBI" id="CHEBI:229954"/>
    </reaction>
</comment>
<comment type="catalytic activity">
    <reaction evidence="11">
        <text>L-alpha-aminoacyl-L-histidine(out) = L-alpha-aminoacyl-L-histidine(in)</text>
        <dbReference type="Rhea" id="RHEA:79375"/>
        <dbReference type="ChEBI" id="CHEBI:229967"/>
    </reaction>
</comment>
<organism evidence="27 28">
    <name type="scientific">Calditerrivibrio nitroreducens</name>
    <dbReference type="NCBI Taxonomy" id="477976"/>
    <lineage>
        <taxon>Bacteria</taxon>
        <taxon>Pseudomonadati</taxon>
        <taxon>Deferribacterota</taxon>
        <taxon>Deferribacteres</taxon>
        <taxon>Deferribacterales</taxon>
        <taxon>Calditerrivibrionaceae</taxon>
    </lineage>
</organism>
<dbReference type="SUPFAM" id="SSF103473">
    <property type="entry name" value="MFS general substrate transporter"/>
    <property type="match status" value="1"/>
</dbReference>
<evidence type="ECO:0000256" key="21">
    <source>
        <dbReference type="ARBA" id="ARBA00044985"/>
    </source>
</evidence>
<evidence type="ECO:0000256" key="7">
    <source>
        <dbReference type="ARBA" id="ARBA00023228"/>
    </source>
</evidence>
<keyword evidence="3" id="KW-0813">Transport</keyword>
<comment type="caution">
    <text evidence="27">The sequence shown here is derived from an EMBL/GenBank/DDBJ whole genome shotgun (WGS) entry which is preliminary data.</text>
</comment>
<keyword evidence="4 25" id="KW-0812">Transmembrane</keyword>
<evidence type="ECO:0000256" key="18">
    <source>
        <dbReference type="ARBA" id="ARBA00044912"/>
    </source>
</evidence>
<comment type="catalytic activity">
    <reaction evidence="16">
        <text>L-lysyl-L-lysine(out) = L-lysyl-L-lysine(in)</text>
        <dbReference type="Rhea" id="RHEA:79403"/>
        <dbReference type="ChEBI" id="CHEBI:229956"/>
    </reaction>
</comment>
<dbReference type="InterPro" id="IPR036259">
    <property type="entry name" value="MFS_trans_sf"/>
</dbReference>
<dbReference type="Proteomes" id="UP000242881">
    <property type="component" value="Unassembled WGS sequence"/>
</dbReference>
<evidence type="ECO:0000313" key="28">
    <source>
        <dbReference type="Proteomes" id="UP000242881"/>
    </source>
</evidence>
<evidence type="ECO:0000256" key="12">
    <source>
        <dbReference type="ARBA" id="ARBA00044891"/>
    </source>
</evidence>
<evidence type="ECO:0000256" key="17">
    <source>
        <dbReference type="ARBA" id="ARBA00044903"/>
    </source>
</evidence>
<evidence type="ECO:0000256" key="15">
    <source>
        <dbReference type="ARBA" id="ARBA00044899"/>
    </source>
</evidence>
<reference evidence="27 28" key="1">
    <citation type="submission" date="2018-01" db="EMBL/GenBank/DDBJ databases">
        <title>Metagenomic assembled genomes from two thermal pools in the Uzon Caldera, Kamchatka, Russia.</title>
        <authorList>
            <person name="Wilkins L."/>
            <person name="Ettinger C."/>
        </authorList>
    </citation>
    <scope>NUCLEOTIDE SEQUENCE [LARGE SCALE GENOMIC DNA]</scope>
    <source>
        <strain evidence="27">ZAV-05</strain>
    </source>
</reference>
<dbReference type="PANTHER" id="PTHR23512">
    <property type="entry name" value="MAJOR FACILITATOR SUPERFAMILY DOMAIN-CONTAINING PROTEIN 1"/>
    <property type="match status" value="1"/>
</dbReference>
<comment type="catalytic activity">
    <reaction evidence="9">
        <text>L-histidyl-glycine(out) = L-histidyl-glycine(in)</text>
        <dbReference type="Rhea" id="RHEA:79395"/>
        <dbReference type="ChEBI" id="CHEBI:229957"/>
    </reaction>
</comment>
<dbReference type="EMBL" id="PNIN01000044">
    <property type="protein sequence ID" value="PMP71272.1"/>
    <property type="molecule type" value="Genomic_DNA"/>
</dbReference>
<comment type="similarity">
    <text evidence="2">Belongs to the major facilitator superfamily.</text>
</comment>
<evidence type="ECO:0000259" key="26">
    <source>
        <dbReference type="PROSITE" id="PS50850"/>
    </source>
</evidence>
<comment type="catalytic activity">
    <reaction evidence="10">
        <text>L-alpha-aminoacyl-L-arginine(out) = L-alpha-aminoacyl-L-arginine(in)</text>
        <dbReference type="Rhea" id="RHEA:79367"/>
        <dbReference type="ChEBI" id="CHEBI:229968"/>
    </reaction>
</comment>
<feature type="transmembrane region" description="Helical" evidence="25">
    <location>
        <begin position="78"/>
        <end position="96"/>
    </location>
</feature>
<dbReference type="GO" id="GO:0022857">
    <property type="term" value="F:transmembrane transporter activity"/>
    <property type="evidence" value="ECO:0007669"/>
    <property type="project" value="InterPro"/>
</dbReference>
<comment type="catalytic activity">
    <reaction evidence="18">
        <text>L-histidyl-L-alpha-amino acid(out) = L-histidyl-L-alpha-amino acid(in)</text>
        <dbReference type="Rhea" id="RHEA:79379"/>
        <dbReference type="ChEBI" id="CHEBI:229964"/>
    </reaction>
</comment>
<evidence type="ECO:0000256" key="8">
    <source>
        <dbReference type="ARBA" id="ARBA00044876"/>
    </source>
</evidence>
<evidence type="ECO:0000256" key="5">
    <source>
        <dbReference type="ARBA" id="ARBA00022989"/>
    </source>
</evidence>
<evidence type="ECO:0000256" key="25">
    <source>
        <dbReference type="SAM" id="Phobius"/>
    </source>
</evidence>
<feature type="transmembrane region" description="Helical" evidence="25">
    <location>
        <begin position="251"/>
        <end position="270"/>
    </location>
</feature>
<accession>A0A2J6WLJ9</accession>
<feature type="transmembrane region" description="Helical" evidence="25">
    <location>
        <begin position="108"/>
        <end position="128"/>
    </location>
</feature>
<dbReference type="PANTHER" id="PTHR23512:SF3">
    <property type="entry name" value="MAJOR FACILITATOR SUPERFAMILY DOMAIN-CONTAINING PROTEIN 1"/>
    <property type="match status" value="1"/>
</dbReference>
<gene>
    <name evidence="27" type="ORF">C0187_04310</name>
</gene>
<evidence type="ECO:0000313" key="27">
    <source>
        <dbReference type="EMBL" id="PMP71272.1"/>
    </source>
</evidence>
<feature type="transmembrane region" description="Helical" evidence="25">
    <location>
        <begin position="276"/>
        <end position="295"/>
    </location>
</feature>
<comment type="function">
    <text evidence="23">Lysosomal dipeptide uniporter that selectively exports lysine, arginine or histidine-containing dipeptides with a net positive charge from the lysosome lumen into the cytosol. Could play a role in a specific type of protein O-glycosylation indirectly regulating macrophages migration and tissue invasion. Also essential for liver homeostasis.</text>
</comment>
<comment type="catalytic activity">
    <reaction evidence="13">
        <text>L-alpha-aminoacyl-L-lysine(out) = L-alpha-aminoacyl-L-lysine(in)</text>
        <dbReference type="Rhea" id="RHEA:79383"/>
        <dbReference type="ChEBI" id="CHEBI:229966"/>
    </reaction>
</comment>
<protein>
    <recommendedName>
        <fullName evidence="21">Lysosomal dipeptide transporter MFSD1</fullName>
    </recommendedName>
    <alternativeName>
        <fullName evidence="22">Major facilitator superfamily domain-containing protein 1</fullName>
    </alternativeName>
</protein>
<sequence length="404" mass="45126">MLIFCMANRIVMFFVIISMYYLSYFYRVSTAVISPDLMRDFSITAEALGMLSGFYFYTFAAAQFPLGPILDKYGPKRTVVFFSFFTISGSLLFALAPSYIYAVIGRALIGFGVSCAYMATLKFLSIWFPRDQFATLSALSMAIGNLGALTATVPLAAMSSSIGWRKSFLIITFFTALSAFLIWKFLKDKDVEHSSENPKVDLLAILKNKNFWIIANMQFFWFGAFVGIQGLWGGPFLMDTFNLSKTEAGKIISMIAIGFIFGGPMLGFLSDKVFHSRKWVIIAGLSVFMMSLIILSKVSPDTSIKVLYITFFIYGFFGSAGIIGYSHAKERFPLSQAGTVMSWINFFAIFGAAIFQHFLGVVIDLYQKVGGKYPPEAYRTVFLICTAGILLSLSLYFFSDEKED</sequence>
<comment type="catalytic activity">
    <reaction evidence="14">
        <text>L-aspartyl-L-lysine(out) = L-aspartyl-L-lysine(in)</text>
        <dbReference type="Rhea" id="RHEA:79411"/>
        <dbReference type="ChEBI" id="CHEBI:229953"/>
    </reaction>
</comment>
<evidence type="ECO:0000256" key="11">
    <source>
        <dbReference type="ARBA" id="ARBA00044884"/>
    </source>
</evidence>
<dbReference type="GO" id="GO:0005765">
    <property type="term" value="C:lysosomal membrane"/>
    <property type="evidence" value="ECO:0007669"/>
    <property type="project" value="UniProtKB-SubCell"/>
</dbReference>
<evidence type="ECO:0000256" key="19">
    <source>
        <dbReference type="ARBA" id="ARBA00044919"/>
    </source>
</evidence>
<feature type="transmembrane region" description="Helical" evidence="25">
    <location>
        <begin position="211"/>
        <end position="231"/>
    </location>
</feature>
<comment type="catalytic activity">
    <reaction evidence="17">
        <text>L-arginyl-glycine(out) = L-arginyl-glycine(in)</text>
        <dbReference type="Rhea" id="RHEA:79391"/>
        <dbReference type="ChEBI" id="CHEBI:229955"/>
    </reaction>
</comment>
<dbReference type="InterPro" id="IPR052187">
    <property type="entry name" value="MFSD1"/>
</dbReference>
<feature type="transmembrane region" description="Helical" evidence="25">
    <location>
        <begin position="378"/>
        <end position="398"/>
    </location>
</feature>
<dbReference type="InterPro" id="IPR011701">
    <property type="entry name" value="MFS"/>
</dbReference>
<dbReference type="InterPro" id="IPR020846">
    <property type="entry name" value="MFS_dom"/>
</dbReference>
<evidence type="ECO:0000256" key="13">
    <source>
        <dbReference type="ARBA" id="ARBA00044893"/>
    </source>
</evidence>
<evidence type="ECO:0000256" key="9">
    <source>
        <dbReference type="ARBA" id="ARBA00044878"/>
    </source>
</evidence>
<dbReference type="PROSITE" id="PS50850">
    <property type="entry name" value="MFS"/>
    <property type="match status" value="1"/>
</dbReference>
<evidence type="ECO:0000256" key="6">
    <source>
        <dbReference type="ARBA" id="ARBA00023136"/>
    </source>
</evidence>
<evidence type="ECO:0000256" key="1">
    <source>
        <dbReference type="ARBA" id="ARBA00004155"/>
    </source>
</evidence>
<feature type="transmembrane region" description="Helical" evidence="25">
    <location>
        <begin position="168"/>
        <end position="186"/>
    </location>
</feature>
<evidence type="ECO:0000256" key="22">
    <source>
        <dbReference type="ARBA" id="ARBA00045018"/>
    </source>
</evidence>
<dbReference type="AlphaFoldDB" id="A0A2J6WLJ9"/>
<feature type="transmembrane region" description="Helical" evidence="25">
    <location>
        <begin position="47"/>
        <end position="66"/>
    </location>
</feature>
<feature type="transmembrane region" description="Helical" evidence="25">
    <location>
        <begin position="340"/>
        <end position="366"/>
    </location>
</feature>